<dbReference type="InterPro" id="IPR020449">
    <property type="entry name" value="Tscrpt_reg_AraC-type_HTH"/>
</dbReference>
<reference evidence="5" key="1">
    <citation type="journal article" date="2014" name="Int. J. Syst. Evol. Microbiol.">
        <title>Complete genome sequence of Corynebacterium casei LMG S-19264T (=DSM 44701T), isolated from a smear-ripened cheese.</title>
        <authorList>
            <consortium name="US DOE Joint Genome Institute (JGI-PGF)"/>
            <person name="Walter F."/>
            <person name="Albersmeier A."/>
            <person name="Kalinowski J."/>
            <person name="Ruckert C."/>
        </authorList>
    </citation>
    <scope>NUCLEOTIDE SEQUENCE</scope>
    <source>
        <strain evidence="5">CGMCC 1.12195</strain>
    </source>
</reference>
<feature type="domain" description="HTH araC/xylS-type" evidence="4">
    <location>
        <begin position="229"/>
        <end position="329"/>
    </location>
</feature>
<evidence type="ECO:0000256" key="1">
    <source>
        <dbReference type="ARBA" id="ARBA00023015"/>
    </source>
</evidence>
<reference evidence="5" key="2">
    <citation type="submission" date="2020-09" db="EMBL/GenBank/DDBJ databases">
        <authorList>
            <person name="Sun Q."/>
            <person name="Zhou Y."/>
        </authorList>
    </citation>
    <scope>NUCLEOTIDE SEQUENCE</scope>
    <source>
        <strain evidence="5">CGMCC 1.12195</strain>
    </source>
</reference>
<proteinExistence type="predicted"/>
<dbReference type="Pfam" id="PF12833">
    <property type="entry name" value="HTH_18"/>
    <property type="match status" value="1"/>
</dbReference>
<dbReference type="InterPro" id="IPR009057">
    <property type="entry name" value="Homeodomain-like_sf"/>
</dbReference>
<name>A0A917M5C8_9SPHI</name>
<keyword evidence="2" id="KW-0238">DNA-binding</keyword>
<dbReference type="PROSITE" id="PS01124">
    <property type="entry name" value="HTH_ARAC_FAMILY_2"/>
    <property type="match status" value="1"/>
</dbReference>
<sequence>MMMQTITIQLQNAPKAMFQPLDMLPKDCEHRIPFGDISLLADRGTDSRILCQGVSGWQFELSLYRCRCRDRTPITLTVNESRVFFLYALNGVFHYRTPNGGRHSLSHGNYVAIYLPKGKYRLTLGKPHHTLFGFSLPYGYLIWLTRHYAELAGLADRWKLLPNEPFALPACKLDGTIWRTFAQIKSCPKRGTELDGALKVYLARLVTRYATQLAEQRLSAAEKNEGLSRRVAAYLQEHYHEADQISAEALMQQFQISDTHMRRIFQESYGITIRGHIQTLRVEAGKELLQTTNLTIAEIAAKVGYEYTDSFIRLFKKQVGMSPSVFRRRHA</sequence>
<evidence type="ECO:0000313" key="6">
    <source>
        <dbReference type="Proteomes" id="UP000660862"/>
    </source>
</evidence>
<dbReference type="PANTHER" id="PTHR43280:SF2">
    <property type="entry name" value="HTH-TYPE TRANSCRIPTIONAL REGULATOR EXSA"/>
    <property type="match status" value="1"/>
</dbReference>
<dbReference type="PRINTS" id="PR00032">
    <property type="entry name" value="HTHARAC"/>
</dbReference>
<comment type="caution">
    <text evidence="5">The sequence shown here is derived from an EMBL/GenBank/DDBJ whole genome shotgun (WGS) entry which is preliminary data.</text>
</comment>
<gene>
    <name evidence="5" type="ORF">GCM10007415_10370</name>
</gene>
<dbReference type="GO" id="GO:0043565">
    <property type="term" value="F:sequence-specific DNA binding"/>
    <property type="evidence" value="ECO:0007669"/>
    <property type="project" value="InterPro"/>
</dbReference>
<evidence type="ECO:0000313" key="5">
    <source>
        <dbReference type="EMBL" id="GGG79973.1"/>
    </source>
</evidence>
<evidence type="ECO:0000256" key="3">
    <source>
        <dbReference type="ARBA" id="ARBA00023163"/>
    </source>
</evidence>
<keyword evidence="6" id="KW-1185">Reference proteome</keyword>
<dbReference type="Proteomes" id="UP000660862">
    <property type="component" value="Unassembled WGS sequence"/>
</dbReference>
<dbReference type="GO" id="GO:0003700">
    <property type="term" value="F:DNA-binding transcription factor activity"/>
    <property type="evidence" value="ECO:0007669"/>
    <property type="project" value="InterPro"/>
</dbReference>
<dbReference type="InterPro" id="IPR018060">
    <property type="entry name" value="HTH_AraC"/>
</dbReference>
<organism evidence="5 6">
    <name type="scientific">Parapedobacter pyrenivorans</name>
    <dbReference type="NCBI Taxonomy" id="1305674"/>
    <lineage>
        <taxon>Bacteria</taxon>
        <taxon>Pseudomonadati</taxon>
        <taxon>Bacteroidota</taxon>
        <taxon>Sphingobacteriia</taxon>
        <taxon>Sphingobacteriales</taxon>
        <taxon>Sphingobacteriaceae</taxon>
        <taxon>Parapedobacter</taxon>
    </lineage>
</organism>
<dbReference type="PROSITE" id="PS00041">
    <property type="entry name" value="HTH_ARAC_FAMILY_1"/>
    <property type="match status" value="1"/>
</dbReference>
<evidence type="ECO:0000256" key="2">
    <source>
        <dbReference type="ARBA" id="ARBA00023125"/>
    </source>
</evidence>
<evidence type="ECO:0000259" key="4">
    <source>
        <dbReference type="PROSITE" id="PS01124"/>
    </source>
</evidence>
<keyword evidence="3" id="KW-0804">Transcription</keyword>
<dbReference type="PANTHER" id="PTHR43280">
    <property type="entry name" value="ARAC-FAMILY TRANSCRIPTIONAL REGULATOR"/>
    <property type="match status" value="1"/>
</dbReference>
<accession>A0A917M5C8</accession>
<dbReference type="Gene3D" id="1.10.10.60">
    <property type="entry name" value="Homeodomain-like"/>
    <property type="match status" value="1"/>
</dbReference>
<dbReference type="SUPFAM" id="SSF46689">
    <property type="entry name" value="Homeodomain-like"/>
    <property type="match status" value="1"/>
</dbReference>
<protein>
    <recommendedName>
        <fullName evidence="4">HTH araC/xylS-type domain-containing protein</fullName>
    </recommendedName>
</protein>
<dbReference type="EMBL" id="BMER01000001">
    <property type="protein sequence ID" value="GGG79973.1"/>
    <property type="molecule type" value="Genomic_DNA"/>
</dbReference>
<dbReference type="RefSeq" id="WP_188504841.1">
    <property type="nucleotide sequence ID" value="NZ_BMER01000001.1"/>
</dbReference>
<dbReference type="AlphaFoldDB" id="A0A917M5C8"/>
<keyword evidence="1" id="KW-0805">Transcription regulation</keyword>
<dbReference type="SMART" id="SM00342">
    <property type="entry name" value="HTH_ARAC"/>
    <property type="match status" value="1"/>
</dbReference>
<dbReference type="InterPro" id="IPR018062">
    <property type="entry name" value="HTH_AraC-typ_CS"/>
</dbReference>